<evidence type="ECO:0000256" key="2">
    <source>
        <dbReference type="SAM" id="MobiDB-lite"/>
    </source>
</evidence>
<evidence type="ECO:0000256" key="1">
    <source>
        <dbReference type="ARBA" id="ARBA00023157"/>
    </source>
</evidence>
<dbReference type="SUPFAM" id="SSF50494">
    <property type="entry name" value="Trypsin-like serine proteases"/>
    <property type="match status" value="1"/>
</dbReference>
<dbReference type="Pfam" id="PF00089">
    <property type="entry name" value="Trypsin"/>
    <property type="match status" value="1"/>
</dbReference>
<feature type="domain" description="Peptidase S1" evidence="3">
    <location>
        <begin position="74"/>
        <end position="306"/>
    </location>
</feature>
<comment type="caution">
    <text evidence="4">The sequence shown here is derived from an EMBL/GenBank/DDBJ whole genome shotgun (WGS) entry which is preliminary data.</text>
</comment>
<dbReference type="PRINTS" id="PR00722">
    <property type="entry name" value="CHYMOTRYPSIN"/>
</dbReference>
<accession>A0AAD5DSL6</accession>
<feature type="region of interest" description="Disordered" evidence="2">
    <location>
        <begin position="1"/>
        <end position="83"/>
    </location>
</feature>
<dbReference type="EMBL" id="JADXDR010000061">
    <property type="protein sequence ID" value="KAI7841659.1"/>
    <property type="molecule type" value="Genomic_DNA"/>
</dbReference>
<organism evidence="4 5">
    <name type="scientific">Chlorella ohadii</name>
    <dbReference type="NCBI Taxonomy" id="2649997"/>
    <lineage>
        <taxon>Eukaryota</taxon>
        <taxon>Viridiplantae</taxon>
        <taxon>Chlorophyta</taxon>
        <taxon>core chlorophytes</taxon>
        <taxon>Trebouxiophyceae</taxon>
        <taxon>Chlorellales</taxon>
        <taxon>Chlorellaceae</taxon>
        <taxon>Chlorella clade</taxon>
        <taxon>Chlorella</taxon>
    </lineage>
</organism>
<dbReference type="GO" id="GO:0006508">
    <property type="term" value="P:proteolysis"/>
    <property type="evidence" value="ECO:0007669"/>
    <property type="project" value="InterPro"/>
</dbReference>
<dbReference type="AlphaFoldDB" id="A0AAD5DSL6"/>
<dbReference type="PANTHER" id="PTHR24256">
    <property type="entry name" value="TRYPTASE-RELATED"/>
    <property type="match status" value="1"/>
</dbReference>
<name>A0AAD5DSL6_9CHLO</name>
<dbReference type="PROSITE" id="PS50240">
    <property type="entry name" value="TRYPSIN_DOM"/>
    <property type="match status" value="1"/>
</dbReference>
<dbReference type="Gene3D" id="2.40.10.10">
    <property type="entry name" value="Trypsin-like serine proteases"/>
    <property type="match status" value="1"/>
</dbReference>
<dbReference type="InterPro" id="IPR001254">
    <property type="entry name" value="Trypsin_dom"/>
</dbReference>
<proteinExistence type="predicted"/>
<dbReference type="Proteomes" id="UP001205105">
    <property type="component" value="Unassembled WGS sequence"/>
</dbReference>
<gene>
    <name evidence="4" type="ORF">COHA_004679</name>
</gene>
<dbReference type="SMART" id="SM00020">
    <property type="entry name" value="Tryp_SPc"/>
    <property type="match status" value="1"/>
</dbReference>
<evidence type="ECO:0000313" key="4">
    <source>
        <dbReference type="EMBL" id="KAI7841659.1"/>
    </source>
</evidence>
<dbReference type="GO" id="GO:0004252">
    <property type="term" value="F:serine-type endopeptidase activity"/>
    <property type="evidence" value="ECO:0007669"/>
    <property type="project" value="InterPro"/>
</dbReference>
<dbReference type="InterPro" id="IPR001314">
    <property type="entry name" value="Peptidase_S1A"/>
</dbReference>
<dbReference type="InterPro" id="IPR051487">
    <property type="entry name" value="Ser/Thr_Proteases_Immune/Dev"/>
</dbReference>
<reference evidence="4" key="1">
    <citation type="submission" date="2020-11" db="EMBL/GenBank/DDBJ databases">
        <title>Chlorella ohadii genome sequencing and assembly.</title>
        <authorList>
            <person name="Murik O."/>
            <person name="Treves H."/>
            <person name="Kedem I."/>
            <person name="Shotland Y."/>
            <person name="Kaplan A."/>
        </authorList>
    </citation>
    <scope>NUCLEOTIDE SEQUENCE</scope>
    <source>
        <strain evidence="4">1</strain>
    </source>
</reference>
<dbReference type="InterPro" id="IPR009003">
    <property type="entry name" value="Peptidase_S1_PA"/>
</dbReference>
<keyword evidence="1" id="KW-1015">Disulfide bond</keyword>
<sequence>MEAAAAGASPSIDLLSAGAPSLAPEPATELSSLLEFPPFQPTADGSTECGFPQGEGAAGKQPPLTTGFAELPDATEGTTDTATDEELLPYMARVFGPAANCSGVLIAPGYLLTSGWCMWRGEKALPEQVTVVVGGQAMSVSEVHVRAPVEGEPWRGFQQPKNNNTWDVALLKLATPASLARYATLPTWRADKEGATVWATAWQTGSNTTADYIEQTVQACPAEENEAYAAWTDGFCAGGGAVLEGACPEDKGAPLIMAVRDDNGTVVGDYVVGLRSGRMCDPANATWAYYTDLSNKCILNQIVDWIVPRDSAASSPEPAPIGSPVPAPAPAPEVAFMRRLQQEPAPSLSPSPLPVAAAELAAAAPAAASTGVDANFQQWLLRSVCYLFGTDPCPL</sequence>
<protein>
    <recommendedName>
        <fullName evidence="3">Peptidase S1 domain-containing protein</fullName>
    </recommendedName>
</protein>
<evidence type="ECO:0000313" key="5">
    <source>
        <dbReference type="Proteomes" id="UP001205105"/>
    </source>
</evidence>
<keyword evidence="5" id="KW-1185">Reference proteome</keyword>
<dbReference type="InterPro" id="IPR043504">
    <property type="entry name" value="Peptidase_S1_PA_chymotrypsin"/>
</dbReference>
<evidence type="ECO:0000259" key="3">
    <source>
        <dbReference type="PROSITE" id="PS50240"/>
    </source>
</evidence>